<dbReference type="InterPro" id="IPR011009">
    <property type="entry name" value="Kinase-like_dom_sf"/>
</dbReference>
<evidence type="ECO:0000256" key="10">
    <source>
        <dbReference type="ARBA" id="ARBA00022840"/>
    </source>
</evidence>
<dbReference type="Gene3D" id="3.30.200.20">
    <property type="entry name" value="Phosphorylase Kinase, domain 1"/>
    <property type="match status" value="1"/>
</dbReference>
<name>A0A3Q3JW04_MONAL</name>
<dbReference type="Proteomes" id="UP000261600">
    <property type="component" value="Unplaced"/>
</dbReference>
<accession>A0A3Q3JW04</accession>
<dbReference type="PANTHER" id="PTHR23255:SF70">
    <property type="entry name" value="ACTIVIN RECEPTOR TYPE-2B"/>
    <property type="match status" value="1"/>
</dbReference>
<evidence type="ECO:0000256" key="7">
    <source>
        <dbReference type="ARBA" id="ARBA00022729"/>
    </source>
</evidence>
<evidence type="ECO:0000256" key="9">
    <source>
        <dbReference type="ARBA" id="ARBA00022777"/>
    </source>
</evidence>
<evidence type="ECO:0000256" key="6">
    <source>
        <dbReference type="ARBA" id="ARBA00022692"/>
    </source>
</evidence>
<dbReference type="InterPro" id="IPR000333">
    <property type="entry name" value="TGFB_receptor"/>
</dbReference>
<keyword evidence="16" id="KW-1185">Reference proteome</keyword>
<evidence type="ECO:0000259" key="14">
    <source>
        <dbReference type="PROSITE" id="PS50011"/>
    </source>
</evidence>
<keyword evidence="7" id="KW-0732">Signal</keyword>
<dbReference type="SUPFAM" id="SSF56112">
    <property type="entry name" value="Protein kinase-like (PK-like)"/>
    <property type="match status" value="1"/>
</dbReference>
<comment type="subcellular location">
    <subcellularLocation>
        <location evidence="1">Membrane</location>
        <topology evidence="1">Single-pass type I membrane protein</topology>
    </subcellularLocation>
</comment>
<dbReference type="PANTHER" id="PTHR23255">
    <property type="entry name" value="TRANSFORMING GROWTH FACTOR-BETA RECEPTOR TYPE I AND II"/>
    <property type="match status" value="1"/>
</dbReference>
<keyword evidence="8" id="KW-0547">Nucleotide-binding</keyword>
<dbReference type="Ensembl" id="ENSMALT00000019767.1">
    <property type="protein sequence ID" value="ENSMALP00000019382.1"/>
    <property type="gene ID" value="ENSMALG00000013498.1"/>
</dbReference>
<dbReference type="GO" id="GO:0048185">
    <property type="term" value="F:activin binding"/>
    <property type="evidence" value="ECO:0007669"/>
    <property type="project" value="TreeGrafter"/>
</dbReference>
<dbReference type="SUPFAM" id="SSF57302">
    <property type="entry name" value="Snake toxin-like"/>
    <property type="match status" value="1"/>
</dbReference>
<keyword evidence="12" id="KW-0472">Membrane</keyword>
<dbReference type="InterPro" id="IPR045860">
    <property type="entry name" value="Snake_toxin-like_sf"/>
</dbReference>
<evidence type="ECO:0000256" key="12">
    <source>
        <dbReference type="ARBA" id="ARBA00023136"/>
    </source>
</evidence>
<evidence type="ECO:0000256" key="2">
    <source>
        <dbReference type="ARBA" id="ARBA00009605"/>
    </source>
</evidence>
<evidence type="ECO:0000256" key="11">
    <source>
        <dbReference type="ARBA" id="ARBA00022989"/>
    </source>
</evidence>
<dbReference type="InterPro" id="IPR000719">
    <property type="entry name" value="Prot_kinase_dom"/>
</dbReference>
<evidence type="ECO:0000256" key="1">
    <source>
        <dbReference type="ARBA" id="ARBA00004479"/>
    </source>
</evidence>
<proteinExistence type="inferred from homology"/>
<sequence>YYYMNYELERTNRSGVERCHGDPDKCLHCYASWMNESGAVELVKMGCWLDDINCYDRSSYIVPRFFFCCCEGNFCNKNFTHLPEVTETPPCFPLFVLQNTIPPPAALPLGLKPLQLLEVKARGCFGCIWKAQILNDYVAVKIFPIQVQISQQIDQSNIVGCRDVILNENQSNPSLCLLQGSLSDFLKGNVLGWSKLCHVSESMAHGLAYLHEDVPPQKGIEAKPAIAHRDFKSKNILLRLDLTVVITDFGLAICFEPGNPPGVSHGQVITHQQLSGFCRLGTWLWELLSRCNKSLQTNKATVSI</sequence>
<dbReference type="GO" id="GO:0005524">
    <property type="term" value="F:ATP binding"/>
    <property type="evidence" value="ECO:0007669"/>
    <property type="project" value="UniProtKB-KW"/>
</dbReference>
<keyword evidence="11" id="KW-1133">Transmembrane helix</keyword>
<dbReference type="Gene3D" id="1.10.510.10">
    <property type="entry name" value="Transferase(Phosphotransferase) domain 1"/>
    <property type="match status" value="1"/>
</dbReference>
<dbReference type="EC" id="2.7.11.30" evidence="3"/>
<dbReference type="InterPro" id="IPR008271">
    <property type="entry name" value="Ser/Thr_kinase_AS"/>
</dbReference>
<dbReference type="Gene3D" id="2.10.60.10">
    <property type="entry name" value="CD59"/>
    <property type="match status" value="1"/>
</dbReference>
<reference evidence="15" key="2">
    <citation type="submission" date="2025-09" db="UniProtKB">
        <authorList>
            <consortium name="Ensembl"/>
        </authorList>
    </citation>
    <scope>IDENTIFICATION</scope>
</reference>
<dbReference type="GO" id="GO:0017002">
    <property type="term" value="F:activin receptor activity"/>
    <property type="evidence" value="ECO:0007669"/>
    <property type="project" value="TreeGrafter"/>
</dbReference>
<feature type="domain" description="Protein kinase" evidence="14">
    <location>
        <begin position="114"/>
        <end position="304"/>
    </location>
</feature>
<dbReference type="PROSITE" id="PS50011">
    <property type="entry name" value="PROTEIN_KINASE_DOM"/>
    <property type="match status" value="1"/>
</dbReference>
<dbReference type="Pfam" id="PF00069">
    <property type="entry name" value="Pkinase"/>
    <property type="match status" value="1"/>
</dbReference>
<protein>
    <recommendedName>
        <fullName evidence="3">receptor protein serine/threonine kinase</fullName>
        <ecNumber evidence="3">2.7.11.30</ecNumber>
    </recommendedName>
</protein>
<dbReference type="GO" id="GO:0048179">
    <property type="term" value="C:activin receptor complex"/>
    <property type="evidence" value="ECO:0007669"/>
    <property type="project" value="TreeGrafter"/>
</dbReference>
<dbReference type="GO" id="GO:0071363">
    <property type="term" value="P:cellular response to growth factor stimulus"/>
    <property type="evidence" value="ECO:0007669"/>
    <property type="project" value="TreeGrafter"/>
</dbReference>
<dbReference type="AlphaFoldDB" id="A0A3Q3JW04"/>
<evidence type="ECO:0000256" key="8">
    <source>
        <dbReference type="ARBA" id="ARBA00022741"/>
    </source>
</evidence>
<keyword evidence="10" id="KW-0067">ATP-binding</keyword>
<keyword evidence="6" id="KW-0812">Transmembrane</keyword>
<evidence type="ECO:0000256" key="4">
    <source>
        <dbReference type="ARBA" id="ARBA00022527"/>
    </source>
</evidence>
<dbReference type="PROSITE" id="PS00108">
    <property type="entry name" value="PROTEIN_KINASE_ST"/>
    <property type="match status" value="1"/>
</dbReference>
<evidence type="ECO:0000256" key="5">
    <source>
        <dbReference type="ARBA" id="ARBA00022679"/>
    </source>
</evidence>
<keyword evidence="5" id="KW-0808">Transferase</keyword>
<reference evidence="15" key="1">
    <citation type="submission" date="2025-08" db="UniProtKB">
        <authorList>
            <consortium name="Ensembl"/>
        </authorList>
    </citation>
    <scope>IDENTIFICATION</scope>
</reference>
<evidence type="ECO:0000313" key="15">
    <source>
        <dbReference type="Ensembl" id="ENSMALP00000019382.1"/>
    </source>
</evidence>
<keyword evidence="4" id="KW-0723">Serine/threonine-protein kinase</keyword>
<keyword evidence="9" id="KW-0418">Kinase</keyword>
<comment type="similarity">
    <text evidence="2">Belongs to the protein kinase superfamily. TKL Ser/Thr protein kinase family. TGFB receptor subfamily.</text>
</comment>
<organism evidence="15 16">
    <name type="scientific">Monopterus albus</name>
    <name type="common">Swamp eel</name>
    <dbReference type="NCBI Taxonomy" id="43700"/>
    <lineage>
        <taxon>Eukaryota</taxon>
        <taxon>Metazoa</taxon>
        <taxon>Chordata</taxon>
        <taxon>Craniata</taxon>
        <taxon>Vertebrata</taxon>
        <taxon>Euteleostomi</taxon>
        <taxon>Actinopterygii</taxon>
        <taxon>Neopterygii</taxon>
        <taxon>Teleostei</taxon>
        <taxon>Neoteleostei</taxon>
        <taxon>Acanthomorphata</taxon>
        <taxon>Anabantaria</taxon>
        <taxon>Synbranchiformes</taxon>
        <taxon>Synbranchidae</taxon>
        <taxon>Monopterus</taxon>
    </lineage>
</organism>
<dbReference type="SMART" id="SM00220">
    <property type="entry name" value="S_TKc"/>
    <property type="match status" value="1"/>
</dbReference>
<evidence type="ECO:0000256" key="13">
    <source>
        <dbReference type="ARBA" id="ARBA00023170"/>
    </source>
</evidence>
<evidence type="ECO:0000256" key="3">
    <source>
        <dbReference type="ARBA" id="ARBA00012401"/>
    </source>
</evidence>
<keyword evidence="13" id="KW-0675">Receptor</keyword>
<evidence type="ECO:0000313" key="16">
    <source>
        <dbReference type="Proteomes" id="UP000261600"/>
    </source>
</evidence>